<dbReference type="InterPro" id="IPR009057">
    <property type="entry name" value="Homeodomain-like_sf"/>
</dbReference>
<dbReference type="SMART" id="SM00448">
    <property type="entry name" value="REC"/>
    <property type="match status" value="1"/>
</dbReference>
<evidence type="ECO:0000256" key="8">
    <source>
        <dbReference type="ARBA" id="ARBA00023163"/>
    </source>
</evidence>
<dbReference type="InterPro" id="IPR011006">
    <property type="entry name" value="CheY-like_superfamily"/>
</dbReference>
<comment type="caution">
    <text evidence="13">The sequence shown here is derived from an EMBL/GenBank/DDBJ whole genome shotgun (WGS) entry which is preliminary data.</text>
</comment>
<dbReference type="SUPFAM" id="SSF52172">
    <property type="entry name" value="CheY-like"/>
    <property type="match status" value="1"/>
</dbReference>
<organism evidence="13 14">
    <name type="scientific">Dorea acetigenes</name>
    <dbReference type="NCBI Taxonomy" id="2981787"/>
    <lineage>
        <taxon>Bacteria</taxon>
        <taxon>Bacillati</taxon>
        <taxon>Bacillota</taxon>
        <taxon>Clostridia</taxon>
        <taxon>Lachnospirales</taxon>
        <taxon>Lachnospiraceae</taxon>
        <taxon>Dorea</taxon>
    </lineage>
</organism>
<comment type="function">
    <text evidence="9">May play the central regulatory role in sporulation. It may be an element of the effector pathway responsible for the activation of sporulation genes in response to nutritional stress. Spo0A may act in concert with spo0H (a sigma factor) to control the expression of some genes that are critical to the sporulation process.</text>
</comment>
<dbReference type="SMART" id="SM00342">
    <property type="entry name" value="HTH_ARAC"/>
    <property type="match status" value="1"/>
</dbReference>
<evidence type="ECO:0000313" key="14">
    <source>
        <dbReference type="Proteomes" id="UP001652431"/>
    </source>
</evidence>
<evidence type="ECO:0000256" key="6">
    <source>
        <dbReference type="ARBA" id="ARBA00023015"/>
    </source>
</evidence>
<protein>
    <recommendedName>
        <fullName evidence="2">Stage 0 sporulation protein A homolog</fullName>
    </recommendedName>
</protein>
<evidence type="ECO:0000256" key="7">
    <source>
        <dbReference type="ARBA" id="ARBA00023125"/>
    </source>
</evidence>
<evidence type="ECO:0000256" key="4">
    <source>
        <dbReference type="ARBA" id="ARBA00022553"/>
    </source>
</evidence>
<dbReference type="PROSITE" id="PS50110">
    <property type="entry name" value="RESPONSE_REGULATORY"/>
    <property type="match status" value="1"/>
</dbReference>
<dbReference type="PRINTS" id="PR00032">
    <property type="entry name" value="HTHARAC"/>
</dbReference>
<dbReference type="PROSITE" id="PS00041">
    <property type="entry name" value="HTH_ARAC_FAMILY_1"/>
    <property type="match status" value="1"/>
</dbReference>
<keyword evidence="8" id="KW-0804">Transcription</keyword>
<keyword evidence="6" id="KW-0805">Transcription regulation</keyword>
<dbReference type="PANTHER" id="PTHR42713">
    <property type="entry name" value="HISTIDINE KINASE-RELATED"/>
    <property type="match status" value="1"/>
</dbReference>
<evidence type="ECO:0000256" key="3">
    <source>
        <dbReference type="ARBA" id="ARBA00022490"/>
    </source>
</evidence>
<evidence type="ECO:0000259" key="11">
    <source>
        <dbReference type="PROSITE" id="PS01124"/>
    </source>
</evidence>
<evidence type="ECO:0000313" key="13">
    <source>
        <dbReference type="EMBL" id="MCU6685400.1"/>
    </source>
</evidence>
<dbReference type="InterPro" id="IPR001789">
    <property type="entry name" value="Sig_transdc_resp-reg_receiver"/>
</dbReference>
<reference evidence="13 14" key="1">
    <citation type="journal article" date="2021" name="ISME Commun">
        <title>Automated analysis of genomic sequences facilitates high-throughput and comprehensive description of bacteria.</title>
        <authorList>
            <person name="Hitch T.C.A."/>
        </authorList>
    </citation>
    <scope>NUCLEOTIDE SEQUENCE [LARGE SCALE GENOMIC DNA]</scope>
    <source>
        <strain evidence="13 14">Sanger_03</strain>
    </source>
</reference>
<dbReference type="RefSeq" id="WP_158367747.1">
    <property type="nucleotide sequence ID" value="NZ_JAOQJU010000001.1"/>
</dbReference>
<name>A0ABT2RJ25_9FIRM</name>
<dbReference type="PANTHER" id="PTHR42713:SF3">
    <property type="entry name" value="TRANSCRIPTIONAL REGULATORY PROTEIN HPTR"/>
    <property type="match status" value="1"/>
</dbReference>
<dbReference type="InterPro" id="IPR018062">
    <property type="entry name" value="HTH_AraC-typ_CS"/>
</dbReference>
<keyword evidence="3" id="KW-0963">Cytoplasm</keyword>
<evidence type="ECO:0000259" key="12">
    <source>
        <dbReference type="PROSITE" id="PS50110"/>
    </source>
</evidence>
<keyword evidence="14" id="KW-1185">Reference proteome</keyword>
<dbReference type="CDD" id="cd17536">
    <property type="entry name" value="REC_YesN-like"/>
    <property type="match status" value="1"/>
</dbReference>
<sequence length="508" mass="59472">MRIVIVEDEIKIREGMGKMIESQTGHMVVGEAADGEEGLEMVLRFKPDLVITDIRMPRMSGLQMLKELAERKVRTHIVILSGYSDFEYAQKAIRYGADDYLLKPLAIEDVRKMLKDIEAKIQEEDAFGYGNQENRLRDIFFGNVEASEERIEELRRVCGFAPGMKYDLMAGYIGAAQPGYKEQVEKEIAELGRMYKDYKIYLMYQENRQIFFCLTVGKAEGEEEKSWYERAFYNQVVGKYQKKEERFVWAVTGCTEYNLREAKEHLERNLSYAMVLESEGWITDETVENYKAELFEYPLELGNHLKNAICRGESEEIIQAGEAFADYMNSRHYTPGDMRFGFLKTYHIVEDTLQDIDLTLHEYLKNSGIINRMENVFTYREMSETWEDVIKIIAGKRVKRENISNYIIQRAINYIREHYQEGITQEEVSRKLDITPEYLSALFSRELGIGFSRFLRRFRISHAKRLLKGTDMKIYEIAEAVGYSDAKYFARIFKEEQGVTPGEYRQLN</sequence>
<comment type="subcellular location">
    <subcellularLocation>
        <location evidence="1">Cytoplasm</location>
    </subcellularLocation>
</comment>
<proteinExistence type="predicted"/>
<dbReference type="InterPro" id="IPR018060">
    <property type="entry name" value="HTH_AraC"/>
</dbReference>
<dbReference type="EMBL" id="JAOQJU010000001">
    <property type="protein sequence ID" value="MCU6685400.1"/>
    <property type="molecule type" value="Genomic_DNA"/>
</dbReference>
<accession>A0ABT2RJ25</accession>
<keyword evidence="5" id="KW-0902">Two-component regulatory system</keyword>
<gene>
    <name evidence="13" type="ORF">OCV99_02335</name>
</gene>
<dbReference type="Proteomes" id="UP001652431">
    <property type="component" value="Unassembled WGS sequence"/>
</dbReference>
<dbReference type="Pfam" id="PF12833">
    <property type="entry name" value="HTH_18"/>
    <property type="match status" value="1"/>
</dbReference>
<feature type="modified residue" description="4-aspartylphosphate" evidence="10">
    <location>
        <position position="53"/>
    </location>
</feature>
<feature type="domain" description="HTH araC/xylS-type" evidence="11">
    <location>
        <begin position="409"/>
        <end position="507"/>
    </location>
</feature>
<evidence type="ECO:0000256" key="10">
    <source>
        <dbReference type="PROSITE-ProRule" id="PRU00169"/>
    </source>
</evidence>
<dbReference type="PROSITE" id="PS01124">
    <property type="entry name" value="HTH_ARAC_FAMILY_2"/>
    <property type="match status" value="1"/>
</dbReference>
<dbReference type="Gene3D" id="1.10.10.60">
    <property type="entry name" value="Homeodomain-like"/>
    <property type="match status" value="2"/>
</dbReference>
<evidence type="ECO:0000256" key="5">
    <source>
        <dbReference type="ARBA" id="ARBA00023012"/>
    </source>
</evidence>
<evidence type="ECO:0000256" key="9">
    <source>
        <dbReference type="ARBA" id="ARBA00024867"/>
    </source>
</evidence>
<dbReference type="Gene3D" id="3.40.50.2300">
    <property type="match status" value="1"/>
</dbReference>
<feature type="domain" description="Response regulatory" evidence="12">
    <location>
        <begin position="2"/>
        <end position="118"/>
    </location>
</feature>
<dbReference type="Pfam" id="PF00072">
    <property type="entry name" value="Response_reg"/>
    <property type="match status" value="1"/>
</dbReference>
<keyword evidence="4 10" id="KW-0597">Phosphoprotein</keyword>
<evidence type="ECO:0000256" key="1">
    <source>
        <dbReference type="ARBA" id="ARBA00004496"/>
    </source>
</evidence>
<keyword evidence="7" id="KW-0238">DNA-binding</keyword>
<evidence type="ECO:0000256" key="2">
    <source>
        <dbReference type="ARBA" id="ARBA00018672"/>
    </source>
</evidence>
<dbReference type="InterPro" id="IPR051552">
    <property type="entry name" value="HptR"/>
</dbReference>
<dbReference type="SUPFAM" id="SSF46689">
    <property type="entry name" value="Homeodomain-like"/>
    <property type="match status" value="2"/>
</dbReference>
<dbReference type="InterPro" id="IPR020449">
    <property type="entry name" value="Tscrpt_reg_AraC-type_HTH"/>
</dbReference>